<feature type="region of interest" description="Disordered" evidence="1">
    <location>
        <begin position="1"/>
        <end position="48"/>
    </location>
</feature>
<keyword evidence="3" id="KW-1185">Reference proteome</keyword>
<accession>A0ABT7L5G3</accession>
<dbReference type="RefSeq" id="WP_285931488.1">
    <property type="nucleotide sequence ID" value="NZ_JASTZU010000027.1"/>
</dbReference>
<dbReference type="EMBL" id="JASTZU010000027">
    <property type="protein sequence ID" value="MDL4840440.1"/>
    <property type="molecule type" value="Genomic_DNA"/>
</dbReference>
<sequence length="48" mass="5600">MDEKQYQPKDSGKLTNENYGTKKDNRKQHAITSEGTKDLEEVQKDNMK</sequence>
<dbReference type="Proteomes" id="UP001235343">
    <property type="component" value="Unassembled WGS sequence"/>
</dbReference>
<protein>
    <recommendedName>
        <fullName evidence="4">YpzI family protein</fullName>
    </recommendedName>
</protein>
<evidence type="ECO:0000313" key="2">
    <source>
        <dbReference type="EMBL" id="MDL4840440.1"/>
    </source>
</evidence>
<name>A0ABT7L5G3_9BACI</name>
<organism evidence="2 3">
    <name type="scientific">Aquibacillus rhizosphaerae</name>
    <dbReference type="NCBI Taxonomy" id="3051431"/>
    <lineage>
        <taxon>Bacteria</taxon>
        <taxon>Bacillati</taxon>
        <taxon>Bacillota</taxon>
        <taxon>Bacilli</taxon>
        <taxon>Bacillales</taxon>
        <taxon>Bacillaceae</taxon>
        <taxon>Aquibacillus</taxon>
    </lineage>
</organism>
<evidence type="ECO:0000256" key="1">
    <source>
        <dbReference type="SAM" id="MobiDB-lite"/>
    </source>
</evidence>
<evidence type="ECO:0008006" key="4">
    <source>
        <dbReference type="Google" id="ProtNLM"/>
    </source>
</evidence>
<proteinExistence type="predicted"/>
<comment type="caution">
    <text evidence="2">The sequence shown here is derived from an EMBL/GenBank/DDBJ whole genome shotgun (WGS) entry which is preliminary data.</text>
</comment>
<feature type="compositionally biased region" description="Basic and acidic residues" evidence="1">
    <location>
        <begin position="1"/>
        <end position="12"/>
    </location>
</feature>
<reference evidence="2 3" key="1">
    <citation type="submission" date="2023-06" db="EMBL/GenBank/DDBJ databases">
        <title>Aquibacillus rhizosphaerae LR5S19.</title>
        <authorList>
            <person name="Sun J.-Q."/>
        </authorList>
    </citation>
    <scope>NUCLEOTIDE SEQUENCE [LARGE SCALE GENOMIC DNA]</scope>
    <source>
        <strain evidence="2 3">LR5S19</strain>
    </source>
</reference>
<evidence type="ECO:0000313" key="3">
    <source>
        <dbReference type="Proteomes" id="UP001235343"/>
    </source>
</evidence>
<gene>
    <name evidence="2" type="ORF">QQS35_08280</name>
</gene>
<feature type="compositionally biased region" description="Basic and acidic residues" evidence="1">
    <location>
        <begin position="35"/>
        <end position="48"/>
    </location>
</feature>